<dbReference type="AlphaFoldDB" id="A0A1N7C3T0"/>
<evidence type="ECO:0000256" key="1">
    <source>
        <dbReference type="SAM" id="MobiDB-lite"/>
    </source>
</evidence>
<dbReference type="EMBL" id="FTNI01000011">
    <property type="protein sequence ID" value="SIR58232.1"/>
    <property type="molecule type" value="Genomic_DNA"/>
</dbReference>
<accession>A0A1N7C3T0</accession>
<dbReference type="Proteomes" id="UP000186096">
    <property type="component" value="Unassembled WGS sequence"/>
</dbReference>
<evidence type="ECO:0000313" key="2">
    <source>
        <dbReference type="EMBL" id="SIR58232.1"/>
    </source>
</evidence>
<evidence type="ECO:0000313" key="3">
    <source>
        <dbReference type="Proteomes" id="UP000186096"/>
    </source>
</evidence>
<organism evidence="2 3">
    <name type="scientific">Microbispora rosea</name>
    <dbReference type="NCBI Taxonomy" id="58117"/>
    <lineage>
        <taxon>Bacteria</taxon>
        <taxon>Bacillati</taxon>
        <taxon>Actinomycetota</taxon>
        <taxon>Actinomycetes</taxon>
        <taxon>Streptosporangiales</taxon>
        <taxon>Streptosporangiaceae</taxon>
        <taxon>Microbispora</taxon>
    </lineage>
</organism>
<reference evidence="3" key="1">
    <citation type="submission" date="2017-01" db="EMBL/GenBank/DDBJ databases">
        <authorList>
            <person name="Varghese N."/>
            <person name="Submissions S."/>
        </authorList>
    </citation>
    <scope>NUCLEOTIDE SEQUENCE [LARGE SCALE GENOMIC DNA]</scope>
    <source>
        <strain evidence="3">ATCC 12950</strain>
    </source>
</reference>
<protein>
    <submittedName>
        <fullName evidence="2">Uncharacterized protein</fullName>
    </submittedName>
</protein>
<name>A0A1N7C3T0_9ACTN</name>
<dbReference type="RefSeq" id="WP_143734354.1">
    <property type="nucleotide sequence ID" value="NZ_FTNI01000011.1"/>
</dbReference>
<sequence length="695" mass="75753">MVNPAGPIMAGGFETVTLNDAGVEYSLVFLPDKHNDELQAQGSNPVFYWLPERMRLARKPNGDLRLSFLHFLGVQDGQTNLGVAPGQTRETSGGVLSFAMTGAPPEGVLRDAHKQILERMQQGSRDRFWQVKPGVADRSTIADIRPIPIRSSTLRLMITDQDGTQGGNAGDPFFVTAQGAGPGSLIPTAEHPFVVNLGTFAAAQVEQGLLGTEVPIGVTADLTLPLWAPITRLHMTANWERVFSHFTAQANASWWWSSGDLKATWNTLRMNGDIKVELEMDRTIPGADNKEAMVTKYIDMLVAMWLDQAKQVIFQPMPEVQDPGPPKPGGLLNLFGWGFGAGFSLNFRHDRVEIANSFTFEVDEMYAQPSTMGGNVDGVADLLAAHPELKSRYMRTLYLDNWERKITTVCRPVIKWPDPANGVSGDPVKFASVQIGYPSVNGEIAWSAHDFLPPPRPQEVDATTDVHGEGAPVGETTPLAPASSPTLVYASGATSEVFFARQTQKKAAEVAGAPEGWRPDKVFVRRTIQFDESPSALDDRFSRIIVEANEVDLDPGPFGTLTDSLNVAVRADNAGALVLAPISINRDLTASNQIVEVQVQPKGEGPDGGERPIVTFTFTMADTGEHYKERRFALYTGQPGRPPAYRYRVRVIIKGTLFEDGDEWIGPWTDGEGSGDLPVRVPKKTAPGVTVVSQD</sequence>
<feature type="region of interest" description="Disordered" evidence="1">
    <location>
        <begin position="671"/>
        <end position="695"/>
    </location>
</feature>
<dbReference type="OrthoDB" id="8864980at2"/>
<proteinExistence type="predicted"/>
<feature type="region of interest" description="Disordered" evidence="1">
    <location>
        <begin position="455"/>
        <end position="484"/>
    </location>
</feature>
<dbReference type="STRING" id="58117.SAMN05421833_11133"/>
<gene>
    <name evidence="2" type="ORF">SAMN05421833_11133</name>
</gene>
<keyword evidence="3" id="KW-1185">Reference proteome</keyword>